<evidence type="ECO:0000313" key="2">
    <source>
        <dbReference type="EMBL" id="EHP47797.1"/>
    </source>
</evidence>
<dbReference type="RefSeq" id="WP_009136798.1">
    <property type="nucleotide sequence ID" value="NZ_JH594596.1"/>
</dbReference>
<reference evidence="2 3" key="1">
    <citation type="submission" date="2012-01" db="EMBL/GenBank/DDBJ databases">
        <title>The Genome Sequence of Odoribacter laneus YIT 12061.</title>
        <authorList>
            <consortium name="The Broad Institute Genome Sequencing Platform"/>
            <person name="Earl A."/>
            <person name="Ward D."/>
            <person name="Feldgarden M."/>
            <person name="Gevers D."/>
            <person name="Morotomi M."/>
            <person name="Young S.K."/>
            <person name="Zeng Q."/>
            <person name="Gargeya S."/>
            <person name="Fitzgerald M."/>
            <person name="Haas B."/>
            <person name="Abouelleil A."/>
            <person name="Alvarado L."/>
            <person name="Arachchi H.M."/>
            <person name="Berlin A."/>
            <person name="Chapman S.B."/>
            <person name="Gearin G."/>
            <person name="Goldberg J."/>
            <person name="Griggs A."/>
            <person name="Gujja S."/>
            <person name="Hansen M."/>
            <person name="Heiman D."/>
            <person name="Howarth C."/>
            <person name="Larimer J."/>
            <person name="Lui A."/>
            <person name="MacDonald P.J.P."/>
            <person name="McCowen C."/>
            <person name="Montmayeur A."/>
            <person name="Murphy C."/>
            <person name="Neiman D."/>
            <person name="Pearson M."/>
            <person name="Priest M."/>
            <person name="Roberts A."/>
            <person name="Saif S."/>
            <person name="Shea T."/>
            <person name="Sisk P."/>
            <person name="Stolte C."/>
            <person name="Sykes S."/>
            <person name="Wortman J."/>
            <person name="Nusbaum C."/>
            <person name="Birren B."/>
        </authorList>
    </citation>
    <scope>NUCLEOTIDE SEQUENCE [LARGE SCALE GENOMIC DNA]</scope>
    <source>
        <strain evidence="2 3">YIT 12061</strain>
    </source>
</reference>
<proteinExistence type="predicted"/>
<accession>H1DHB4</accession>
<keyword evidence="1" id="KW-0732">Signal</keyword>
<gene>
    <name evidence="2" type="ORF">HMPREF9449_01650</name>
</gene>
<dbReference type="PATRIC" id="fig|742817.3.peg.1761"/>
<protein>
    <recommendedName>
        <fullName evidence="4">Lipocalin-like domain-containing protein</fullName>
    </recommendedName>
</protein>
<feature type="chain" id="PRO_5003549200" description="Lipocalin-like domain-containing protein" evidence="1">
    <location>
        <begin position="24"/>
        <end position="276"/>
    </location>
</feature>
<dbReference type="PROSITE" id="PS51257">
    <property type="entry name" value="PROKAR_LIPOPROTEIN"/>
    <property type="match status" value="1"/>
</dbReference>
<comment type="caution">
    <text evidence="2">The sequence shown here is derived from an EMBL/GenBank/DDBJ whole genome shotgun (WGS) entry which is preliminary data.</text>
</comment>
<name>H1DHB4_9BACT</name>
<keyword evidence="3" id="KW-1185">Reference proteome</keyword>
<evidence type="ECO:0008006" key="4">
    <source>
        <dbReference type="Google" id="ProtNLM"/>
    </source>
</evidence>
<dbReference type="STRING" id="742817.HMPREF9449_01650"/>
<sequence length="276" mass="31155">MNRMKTRTILLLLGLTVLSGAFLTSCKDSGEDIPILKPLSEHLVGKWRWAESSGIKDGTWQEYIVPDDIYERVFLREDGTAQHIRTFDGGYMAMKSSAWTTDEETVTVTISGVPSPVLRLTADEFGFSMTTGTNPENGTAGEEQHWLFRRIDIGEKHPVENYLGRWVLSKTYEKKDGQWVETAAGKPDEAWHEYREDGFATFHACTGDKDQDSEMYWMVNCTTGDMRWFESTPKEASTANVTIDGDTMTVLYSKSYDPATGQVVEGEFKDVLILDK</sequence>
<organism evidence="2 3">
    <name type="scientific">Odoribacter laneus YIT 12061</name>
    <dbReference type="NCBI Taxonomy" id="742817"/>
    <lineage>
        <taxon>Bacteria</taxon>
        <taxon>Pseudomonadati</taxon>
        <taxon>Bacteroidota</taxon>
        <taxon>Bacteroidia</taxon>
        <taxon>Bacteroidales</taxon>
        <taxon>Odoribacteraceae</taxon>
        <taxon>Odoribacter</taxon>
    </lineage>
</organism>
<dbReference type="GeneID" id="98069214"/>
<dbReference type="HOGENOM" id="CLU_087911_0_0_10"/>
<dbReference type="EMBL" id="ADMC01000022">
    <property type="protein sequence ID" value="EHP47797.1"/>
    <property type="molecule type" value="Genomic_DNA"/>
</dbReference>
<feature type="signal peptide" evidence="1">
    <location>
        <begin position="1"/>
        <end position="23"/>
    </location>
</feature>
<evidence type="ECO:0000313" key="3">
    <source>
        <dbReference type="Proteomes" id="UP000004892"/>
    </source>
</evidence>
<evidence type="ECO:0000256" key="1">
    <source>
        <dbReference type="SAM" id="SignalP"/>
    </source>
</evidence>
<dbReference type="Proteomes" id="UP000004892">
    <property type="component" value="Unassembled WGS sequence"/>
</dbReference>
<dbReference type="AlphaFoldDB" id="H1DHB4"/>